<evidence type="ECO:0000313" key="4">
    <source>
        <dbReference type="Proteomes" id="UP000322899"/>
    </source>
</evidence>
<accession>A0A5A8DJU3</accession>
<dbReference type="OrthoDB" id="10264969at2759"/>
<organism evidence="3 4">
    <name type="scientific">Cafeteria roenbergensis</name>
    <name type="common">Marine flagellate</name>
    <dbReference type="NCBI Taxonomy" id="33653"/>
    <lineage>
        <taxon>Eukaryota</taxon>
        <taxon>Sar</taxon>
        <taxon>Stramenopiles</taxon>
        <taxon>Bigyra</taxon>
        <taxon>Opalozoa</taxon>
        <taxon>Bicosoecida</taxon>
        <taxon>Cafeteriaceae</taxon>
        <taxon>Cafeteria</taxon>
    </lineage>
</organism>
<evidence type="ECO:0000313" key="2">
    <source>
        <dbReference type="EMBL" id="KAA0159974.1"/>
    </source>
</evidence>
<feature type="signal peptide" evidence="1">
    <location>
        <begin position="1"/>
        <end position="16"/>
    </location>
</feature>
<name>A0A5A8DJU3_CAFRO</name>
<dbReference type="AlphaFoldDB" id="A0A5A8DJU3"/>
<evidence type="ECO:0000313" key="5">
    <source>
        <dbReference type="Proteomes" id="UP000325113"/>
    </source>
</evidence>
<evidence type="ECO:0000256" key="1">
    <source>
        <dbReference type="SAM" id="SignalP"/>
    </source>
</evidence>
<dbReference type="EMBL" id="VLTO01000093">
    <property type="protein sequence ID" value="KAA0165622.1"/>
    <property type="molecule type" value="Genomic_DNA"/>
</dbReference>
<evidence type="ECO:0000313" key="3">
    <source>
        <dbReference type="EMBL" id="KAA0165622.1"/>
    </source>
</evidence>
<feature type="chain" id="PRO_5036136821" description="Polyhydroxybutyrate depolymerase" evidence="1">
    <location>
        <begin position="17"/>
        <end position="380"/>
    </location>
</feature>
<protein>
    <recommendedName>
        <fullName evidence="6">Polyhydroxybutyrate depolymerase</fullName>
    </recommendedName>
</protein>
<comment type="caution">
    <text evidence="3">The sequence shown here is derived from an EMBL/GenBank/DDBJ whole genome shotgun (WGS) entry which is preliminary data.</text>
</comment>
<gene>
    <name evidence="3" type="ORF">FNF27_07630</name>
    <name evidence="2" type="ORF">FNF31_04619</name>
</gene>
<dbReference type="SUPFAM" id="SSF53474">
    <property type="entry name" value="alpha/beta-Hydrolases"/>
    <property type="match status" value="1"/>
</dbReference>
<keyword evidence="1" id="KW-0732">Signal</keyword>
<dbReference type="Gene3D" id="3.40.50.1820">
    <property type="entry name" value="alpha/beta hydrolase"/>
    <property type="match status" value="2"/>
</dbReference>
<evidence type="ECO:0008006" key="6">
    <source>
        <dbReference type="Google" id="ProtNLM"/>
    </source>
</evidence>
<dbReference type="EMBL" id="VLTM01000049">
    <property type="protein sequence ID" value="KAA0159974.1"/>
    <property type="molecule type" value="Genomic_DNA"/>
</dbReference>
<dbReference type="Proteomes" id="UP000322899">
    <property type="component" value="Unassembled WGS sequence"/>
</dbReference>
<sequence>MIRGLLALAAAASVVAVKPGADLPKVDVDMAEISVSGISSGAFMAVQMHISYSQMINGAGILAGGPYWCAQDTVALALTACMTDPELISPFYLEGIVRATALSGFADDTRHLANSRVWVMSARNDTVVDTGVVKAAADLYSAFLTDPSSQIEADYTHDGEHSQITVGYGNPCTTLGLPYINACGFDAAGAALKHLIRRELVPAVPGAAPQGTMTKFSQAAFVGALFTDAFGLQDSGYVYVPPQCEGQKNICALHVAFHGCEMTLDDIGQQFVYHSGHIPWADANGIIILFPQAKSNLLNPKGCWDWWAYTGTAYASNVGAQTLTVKRIMDSLSGQPLTPNTTLSDEDLSARLEATYRRAPGAAEAAAALLSKRPNVTAQA</sequence>
<dbReference type="PANTHER" id="PTHR42972">
    <property type="entry name" value="TOL-PAL SYSTEM PROTEIN TOLB"/>
    <property type="match status" value="1"/>
</dbReference>
<reference evidence="4 5" key="1">
    <citation type="submission" date="2019-07" db="EMBL/GenBank/DDBJ databases">
        <title>Genomes of Cafeteria roenbergensis.</title>
        <authorList>
            <person name="Fischer M.G."/>
            <person name="Hackl T."/>
            <person name="Roman M."/>
        </authorList>
    </citation>
    <scope>NUCLEOTIDE SEQUENCE [LARGE SCALE GENOMIC DNA]</scope>
    <source>
        <strain evidence="2 5">Cflag</strain>
        <strain evidence="3 4">E4-10P</strain>
    </source>
</reference>
<proteinExistence type="predicted"/>
<dbReference type="PANTHER" id="PTHR42972:SF8">
    <property type="entry name" value="POLYHYDROXYBUTYRATE DEPOLYMERASE"/>
    <property type="match status" value="1"/>
</dbReference>
<dbReference type="InterPro" id="IPR029058">
    <property type="entry name" value="AB_hydrolase_fold"/>
</dbReference>
<dbReference type="Proteomes" id="UP000325113">
    <property type="component" value="Unassembled WGS sequence"/>
</dbReference>